<reference evidence="1" key="1">
    <citation type="journal article" date="2014" name="Front. Microbiol.">
        <title>High frequency of phylogenetically diverse reductive dehalogenase-homologous genes in deep subseafloor sedimentary metagenomes.</title>
        <authorList>
            <person name="Kawai M."/>
            <person name="Futagami T."/>
            <person name="Toyoda A."/>
            <person name="Takaki Y."/>
            <person name="Nishi S."/>
            <person name="Hori S."/>
            <person name="Arai W."/>
            <person name="Tsubouchi T."/>
            <person name="Morono Y."/>
            <person name="Uchiyama I."/>
            <person name="Ito T."/>
            <person name="Fujiyama A."/>
            <person name="Inagaki F."/>
            <person name="Takami H."/>
        </authorList>
    </citation>
    <scope>NUCLEOTIDE SEQUENCE</scope>
    <source>
        <strain evidence="1">Expedition CK06-06</strain>
    </source>
</reference>
<gene>
    <name evidence="1" type="ORF">S03H2_47496</name>
</gene>
<organism evidence="1">
    <name type="scientific">marine sediment metagenome</name>
    <dbReference type="NCBI Taxonomy" id="412755"/>
    <lineage>
        <taxon>unclassified sequences</taxon>
        <taxon>metagenomes</taxon>
        <taxon>ecological metagenomes</taxon>
    </lineage>
</organism>
<accession>X1HRS1</accession>
<sequence>MWYGILADIPADYLLCDGSNGTLDMRDKFAYGAIRRVGVPPRANGEAGLADSGGSISHNHDAWQDYHEHVFLLGPDLEYGDGYEHTLLAETPAITVQSETELPPWRALYYLMKK</sequence>
<dbReference type="EMBL" id="BARU01029889">
    <property type="protein sequence ID" value="GAH72172.1"/>
    <property type="molecule type" value="Genomic_DNA"/>
</dbReference>
<evidence type="ECO:0000313" key="1">
    <source>
        <dbReference type="EMBL" id="GAH72172.1"/>
    </source>
</evidence>
<comment type="caution">
    <text evidence="1">The sequence shown here is derived from an EMBL/GenBank/DDBJ whole genome shotgun (WGS) entry which is preliminary data.</text>
</comment>
<name>X1HRS1_9ZZZZ</name>
<dbReference type="AlphaFoldDB" id="X1HRS1"/>
<proteinExistence type="predicted"/>
<protein>
    <submittedName>
        <fullName evidence="1">Uncharacterized protein</fullName>
    </submittedName>
</protein>